<protein>
    <submittedName>
        <fullName evidence="1">Uncharacterized protein</fullName>
    </submittedName>
</protein>
<evidence type="ECO:0000313" key="1">
    <source>
        <dbReference type="EMBL" id="SUK43712.1"/>
    </source>
</evidence>
<organism evidence="1 2">
    <name type="scientific">Staphylococcus aureus</name>
    <dbReference type="NCBI Taxonomy" id="1280"/>
    <lineage>
        <taxon>Bacteria</taxon>
        <taxon>Bacillati</taxon>
        <taxon>Bacillota</taxon>
        <taxon>Bacilli</taxon>
        <taxon>Bacillales</taxon>
        <taxon>Staphylococcaceae</taxon>
        <taxon>Staphylococcus</taxon>
    </lineage>
</organism>
<proteinExistence type="predicted"/>
<dbReference type="AlphaFoldDB" id="A0A380DSG5"/>
<dbReference type="EMBL" id="UHAQ01000002">
    <property type="protein sequence ID" value="SUK43712.1"/>
    <property type="molecule type" value="Genomic_DNA"/>
</dbReference>
<gene>
    <name evidence="1" type="ORF">NCTC5664_01323</name>
</gene>
<accession>A0A380DSG5</accession>
<name>A0A380DSG5_STAAU</name>
<reference evidence="1 2" key="1">
    <citation type="submission" date="2018-06" db="EMBL/GenBank/DDBJ databases">
        <authorList>
            <consortium name="Pathogen Informatics"/>
            <person name="Doyle S."/>
        </authorList>
    </citation>
    <scope>NUCLEOTIDE SEQUENCE [LARGE SCALE GENOMIC DNA]</scope>
    <source>
        <strain evidence="1 2">NCTC5664</strain>
    </source>
</reference>
<evidence type="ECO:0000313" key="2">
    <source>
        <dbReference type="Proteomes" id="UP000254502"/>
    </source>
</evidence>
<sequence>MWYDSVVERIPSVPSINAVLQMRQITAVIAPEHNRIHHDHKNKLKNDEELLINQMSSHFKKFKGEFDNVAQGDWVKKAKNELDDISKKLKIFKKRKFNILADTRN</sequence>
<dbReference type="Proteomes" id="UP000254502">
    <property type="component" value="Unassembled WGS sequence"/>
</dbReference>